<evidence type="ECO:0000313" key="1">
    <source>
        <dbReference type="EMBL" id="MFA3799362.1"/>
    </source>
</evidence>
<name>A0ABV4S4S3_9FUSO</name>
<accession>A0ABV4S4S3</accession>
<keyword evidence="2" id="KW-1185">Reference proteome</keyword>
<dbReference type="PROSITE" id="PS51257">
    <property type="entry name" value="PROKAR_LIPOPROTEIN"/>
    <property type="match status" value="1"/>
</dbReference>
<evidence type="ECO:0000313" key="2">
    <source>
        <dbReference type="Proteomes" id="UP001571581"/>
    </source>
</evidence>
<protein>
    <recommendedName>
        <fullName evidence="3">DUF5105 domain-containing protein</fullName>
    </recommendedName>
</protein>
<dbReference type="Proteomes" id="UP001571581">
    <property type="component" value="Unassembled WGS sequence"/>
</dbReference>
<organism evidence="1 2">
    <name type="scientific">Leptotrichia hongkongensis</name>
    <dbReference type="NCBI Taxonomy" id="554406"/>
    <lineage>
        <taxon>Bacteria</taxon>
        <taxon>Fusobacteriati</taxon>
        <taxon>Fusobacteriota</taxon>
        <taxon>Fusobacteriia</taxon>
        <taxon>Fusobacteriales</taxon>
        <taxon>Leptotrichiaceae</taxon>
        <taxon>Leptotrichia</taxon>
    </lineage>
</organism>
<comment type="caution">
    <text evidence="1">The sequence shown here is derived from an EMBL/GenBank/DDBJ whole genome shotgun (WGS) entry which is preliminary data.</text>
</comment>
<sequence>MKKGEEETNMKKIFSIIVGLILIFTITSCQNDKKIIENDLKNLIEFTRNGGYKSLNNDKMATITFEAIDEGYKKMSYKINKTKKENKNKIIVNITIKYPDLSEAIEIFKKKILEERQRLLQSPNPTMRSEDEVIKLTTQFLKESVNEKLNDPNLRYFEDTFDIVYVKHNDNWEMQESPQFSKAMFFNLQFNSLTQN</sequence>
<reference evidence="1 2" key="1">
    <citation type="submission" date="2024-07" db="EMBL/GenBank/DDBJ databases">
        <authorList>
            <person name="Li X.-J."/>
            <person name="Wang X."/>
        </authorList>
    </citation>
    <scope>NUCLEOTIDE SEQUENCE [LARGE SCALE GENOMIC DNA]</scope>
    <source>
        <strain evidence="1 2">DSM 23441</strain>
    </source>
</reference>
<gene>
    <name evidence="1" type="ORF">ACEG17_04085</name>
</gene>
<evidence type="ECO:0008006" key="3">
    <source>
        <dbReference type="Google" id="ProtNLM"/>
    </source>
</evidence>
<dbReference type="EMBL" id="JBGORW010000004">
    <property type="protein sequence ID" value="MFA3799362.1"/>
    <property type="molecule type" value="Genomic_DNA"/>
</dbReference>
<proteinExistence type="predicted"/>
<dbReference type="RefSeq" id="WP_372582666.1">
    <property type="nucleotide sequence ID" value="NZ_JBGORW010000004.1"/>
</dbReference>